<evidence type="ECO:0000313" key="3">
    <source>
        <dbReference type="EMBL" id="OOP58751.1"/>
    </source>
</evidence>
<dbReference type="Proteomes" id="UP000189722">
    <property type="component" value="Unassembled WGS sequence"/>
</dbReference>
<organism evidence="3 4">
    <name type="scientific">Candidatus Phytoplasma citri</name>
    <dbReference type="NCBI Taxonomy" id="180978"/>
    <lineage>
        <taxon>Bacteria</taxon>
        <taxon>Bacillati</taxon>
        <taxon>Mycoplasmatota</taxon>
        <taxon>Mollicutes</taxon>
        <taxon>Acholeplasmatales</taxon>
        <taxon>Acholeplasmataceae</taxon>
        <taxon>Candidatus Phytoplasma</taxon>
        <taxon>16SrII (Peanut WB group)</taxon>
    </lineage>
</organism>
<proteinExistence type="predicted"/>
<name>A0A1S9M0E6_9MOLU</name>
<accession>A0A1S9M0E6</accession>
<feature type="transmembrane region" description="Helical" evidence="1">
    <location>
        <begin position="104"/>
        <end position="132"/>
    </location>
</feature>
<dbReference type="STRING" id="180978.B2G44_01515"/>
<keyword evidence="1" id="KW-0812">Transmembrane</keyword>
<evidence type="ECO:0000313" key="5">
    <source>
        <dbReference type="Proteomes" id="UP001383392"/>
    </source>
</evidence>
<keyword evidence="1" id="KW-0472">Membrane</keyword>
<dbReference type="RefSeq" id="WP_078123093.1">
    <property type="nucleotide sequence ID" value="NZ_JAOSJG010000013.1"/>
</dbReference>
<evidence type="ECO:0000313" key="2">
    <source>
        <dbReference type="EMBL" id="MEK0309180.1"/>
    </source>
</evidence>
<feature type="transmembrane region" description="Helical" evidence="1">
    <location>
        <begin position="80"/>
        <end position="98"/>
    </location>
</feature>
<gene>
    <name evidence="3" type="ORF">B2G44_01515</name>
    <name evidence="2" type="ORF">OC712_01645</name>
</gene>
<dbReference type="Proteomes" id="UP001383392">
    <property type="component" value="Unassembled WGS sequence"/>
</dbReference>
<evidence type="ECO:0000256" key="1">
    <source>
        <dbReference type="SAM" id="Phobius"/>
    </source>
</evidence>
<dbReference type="OrthoDB" id="386101at2"/>
<evidence type="ECO:0000313" key="4">
    <source>
        <dbReference type="Proteomes" id="UP000189722"/>
    </source>
</evidence>
<reference evidence="3 4" key="1">
    <citation type="submission" date="2017-02" db="EMBL/GenBank/DDBJ databases">
        <title>A draft genome of 'Candidatus Phytoplasma aurantifolia' the agent of the witches-broom disease of lime.</title>
        <authorList>
            <person name="Foissac X."/>
            <person name="Carle P."/>
        </authorList>
    </citation>
    <scope>NUCLEOTIDE SEQUENCE [LARGE SCALE GENOMIC DNA]</scope>
    <source>
        <strain evidence="3 4">WBDL</strain>
    </source>
</reference>
<dbReference type="AlphaFoldDB" id="A0A1S9M0E6"/>
<protein>
    <submittedName>
        <fullName evidence="3">Uncharacterized protein</fullName>
    </submittedName>
</protein>
<keyword evidence="1" id="KW-1133">Transmembrane helix</keyword>
<comment type="caution">
    <text evidence="3">The sequence shown here is derived from an EMBL/GenBank/DDBJ whole genome shotgun (WGS) entry which is preliminary data.</text>
</comment>
<reference evidence="2 5" key="2">
    <citation type="journal article" date="2023" name="Int. J. Syst. Evol. Microbiol.">
        <title>The observation of taxonomic boundaries for the 16SrII and 16SrXXV phytoplasmas using genome-based delimitation.</title>
        <authorList>
            <person name="Rodrigues Jardim B."/>
            <person name="Tran-Nguyen L.T.T."/>
            <person name="Gambley C."/>
            <person name="Al-Sadi A.M."/>
            <person name="Al-Subhi A.M."/>
            <person name="Foissac X."/>
            <person name="Salar P."/>
            <person name="Cai H."/>
            <person name="Yang J.Y."/>
            <person name="Davis R."/>
            <person name="Jones L."/>
            <person name="Rodoni B."/>
            <person name="Constable F.E."/>
        </authorList>
    </citation>
    <scope>NUCLEOTIDE SEQUENCE [LARGE SCALE GENOMIC DNA]</scope>
    <source>
        <strain evidence="2">BAWM-OMN-P75</strain>
    </source>
</reference>
<feature type="transmembrane region" description="Helical" evidence="1">
    <location>
        <begin position="23"/>
        <end position="42"/>
    </location>
</feature>
<sequence>MFNNKCDVVWAYLIDSKFWQKKWVIILFYILNILSFLLIISWKLNNRTVYINNQINFSNVFDSHRIYQYQINDPQELEETIIYLKSMFIFIIQGIFVFSSKKGFLGITLGTFIGAFVGLGLAMVYPSIIYLLELIYKGVFKI</sequence>
<dbReference type="EMBL" id="JAOSJG010000013">
    <property type="protein sequence ID" value="MEK0309180.1"/>
    <property type="molecule type" value="Genomic_DNA"/>
</dbReference>
<keyword evidence="5" id="KW-1185">Reference proteome</keyword>
<dbReference type="EMBL" id="MWKN01000045">
    <property type="protein sequence ID" value="OOP58751.1"/>
    <property type="molecule type" value="Genomic_DNA"/>
</dbReference>